<dbReference type="CDD" id="cd17541">
    <property type="entry name" value="REC_CheB-like"/>
    <property type="match status" value="1"/>
</dbReference>
<dbReference type="Gene3D" id="3.40.50.180">
    <property type="entry name" value="Methylesterase CheB, C-terminal domain"/>
    <property type="match status" value="1"/>
</dbReference>
<dbReference type="InterPro" id="IPR011006">
    <property type="entry name" value="CheY-like_superfamily"/>
</dbReference>
<dbReference type="InterPro" id="IPR035909">
    <property type="entry name" value="CheB_C"/>
</dbReference>
<evidence type="ECO:0000259" key="5">
    <source>
        <dbReference type="PROSITE" id="PS50110"/>
    </source>
</evidence>
<evidence type="ECO:0000256" key="2">
    <source>
        <dbReference type="ARBA" id="ARBA00039140"/>
    </source>
</evidence>
<feature type="non-terminal residue" evidence="7">
    <location>
        <position position="327"/>
    </location>
</feature>
<dbReference type="PANTHER" id="PTHR42872">
    <property type="entry name" value="PROTEIN-GLUTAMATE METHYLESTERASE/PROTEIN-GLUTAMINE GLUTAMINASE"/>
    <property type="match status" value="1"/>
</dbReference>
<dbReference type="Pfam" id="PF00072">
    <property type="entry name" value="Response_reg"/>
    <property type="match status" value="1"/>
</dbReference>
<dbReference type="PROSITE" id="PS50122">
    <property type="entry name" value="CHEB"/>
    <property type="match status" value="1"/>
</dbReference>
<dbReference type="CDD" id="cd16432">
    <property type="entry name" value="CheB_Rec"/>
    <property type="match status" value="1"/>
</dbReference>
<dbReference type="Pfam" id="PF01339">
    <property type="entry name" value="CheB_methylest"/>
    <property type="match status" value="1"/>
</dbReference>
<dbReference type="GO" id="GO:0000156">
    <property type="term" value="F:phosphorelay response regulator activity"/>
    <property type="evidence" value="ECO:0007669"/>
    <property type="project" value="InterPro"/>
</dbReference>
<organism evidence="7">
    <name type="scientific">marine sediment metagenome</name>
    <dbReference type="NCBI Taxonomy" id="412755"/>
    <lineage>
        <taxon>unclassified sequences</taxon>
        <taxon>metagenomes</taxon>
        <taxon>ecological metagenomes</taxon>
    </lineage>
</organism>
<keyword evidence="1" id="KW-0378">Hydrolase</keyword>
<dbReference type="Gene3D" id="3.40.50.2300">
    <property type="match status" value="1"/>
</dbReference>
<feature type="compositionally biased region" description="Polar residues" evidence="4">
    <location>
        <begin position="1"/>
        <end position="23"/>
    </location>
</feature>
<evidence type="ECO:0000256" key="4">
    <source>
        <dbReference type="SAM" id="MobiDB-lite"/>
    </source>
</evidence>
<dbReference type="GO" id="GO:0008984">
    <property type="term" value="F:protein-glutamate methylesterase activity"/>
    <property type="evidence" value="ECO:0007669"/>
    <property type="project" value="UniProtKB-EC"/>
</dbReference>
<dbReference type="AlphaFoldDB" id="X1H3G9"/>
<proteinExistence type="predicted"/>
<dbReference type="PIRSF" id="PIRSF000876">
    <property type="entry name" value="RR_chemtxs_CheB"/>
    <property type="match status" value="1"/>
</dbReference>
<sequence>TNESLSKTQRSSSFDSHTNQHVQNKAEKKPIRLLLVDDSAAIRGILSKTLRDIPGIKVIGTAADGEKALTFLEKEQVDIVLLDIEMPVMDGIETLRRIREKYSRLPVVMFSSLTERGAKATLESLVVGANDYVAKPTATDNDSIVARIESELVPKLRAVYRPPGTNKECGNHTASTKSPIQSHWTKKSQNISVIVIGVSTGGPSALAEILPHLTVADAPPIVVVQHMPKEFTGHLAERLSKMCKHRVSEVSHGQALQPEHIYLAPGGSHLEIQKRGKAFILALHNGPPENSCRPSADVLFRSAAKIFHSDTLALVLTGMGNDGLQGC</sequence>
<feature type="region of interest" description="Disordered" evidence="4">
    <location>
        <begin position="1"/>
        <end position="25"/>
    </location>
</feature>
<dbReference type="GO" id="GO:0005737">
    <property type="term" value="C:cytoplasm"/>
    <property type="evidence" value="ECO:0007669"/>
    <property type="project" value="InterPro"/>
</dbReference>
<protein>
    <recommendedName>
        <fullName evidence="2">protein-glutamate methylesterase</fullName>
        <ecNumber evidence="2">3.1.1.61</ecNumber>
    </recommendedName>
</protein>
<feature type="domain" description="CheB-type methylesterase" evidence="6">
    <location>
        <begin position="193"/>
        <end position="327"/>
    </location>
</feature>
<feature type="domain" description="Response regulatory" evidence="5">
    <location>
        <begin position="32"/>
        <end position="150"/>
    </location>
</feature>
<evidence type="ECO:0000256" key="3">
    <source>
        <dbReference type="ARBA" id="ARBA00048267"/>
    </source>
</evidence>
<dbReference type="EC" id="3.1.1.61" evidence="2"/>
<gene>
    <name evidence="7" type="ORF">S03H2_18584</name>
</gene>
<accession>X1H3G9</accession>
<reference evidence="7" key="1">
    <citation type="journal article" date="2014" name="Front. Microbiol.">
        <title>High frequency of phylogenetically diverse reductive dehalogenase-homologous genes in deep subseafloor sedimentary metagenomes.</title>
        <authorList>
            <person name="Kawai M."/>
            <person name="Futagami T."/>
            <person name="Toyoda A."/>
            <person name="Takaki Y."/>
            <person name="Nishi S."/>
            <person name="Hori S."/>
            <person name="Arai W."/>
            <person name="Tsubouchi T."/>
            <person name="Morono Y."/>
            <person name="Uchiyama I."/>
            <person name="Ito T."/>
            <person name="Fujiyama A."/>
            <person name="Inagaki F."/>
            <person name="Takami H."/>
        </authorList>
    </citation>
    <scope>NUCLEOTIDE SEQUENCE</scope>
    <source>
        <strain evidence="7">Expedition CK06-06</strain>
    </source>
</reference>
<dbReference type="InterPro" id="IPR001789">
    <property type="entry name" value="Sig_transdc_resp-reg_receiver"/>
</dbReference>
<feature type="non-terminal residue" evidence="7">
    <location>
        <position position="1"/>
    </location>
</feature>
<dbReference type="SUPFAM" id="SSF52172">
    <property type="entry name" value="CheY-like"/>
    <property type="match status" value="1"/>
</dbReference>
<dbReference type="PROSITE" id="PS50110">
    <property type="entry name" value="RESPONSE_REGULATORY"/>
    <property type="match status" value="1"/>
</dbReference>
<evidence type="ECO:0000259" key="6">
    <source>
        <dbReference type="PROSITE" id="PS50122"/>
    </source>
</evidence>
<evidence type="ECO:0000313" key="7">
    <source>
        <dbReference type="EMBL" id="GAH39828.1"/>
    </source>
</evidence>
<comment type="catalytic activity">
    <reaction evidence="3">
        <text>[protein]-L-glutamate 5-O-methyl ester + H2O = L-glutamyl-[protein] + methanol + H(+)</text>
        <dbReference type="Rhea" id="RHEA:23236"/>
        <dbReference type="Rhea" id="RHEA-COMP:10208"/>
        <dbReference type="Rhea" id="RHEA-COMP:10311"/>
        <dbReference type="ChEBI" id="CHEBI:15377"/>
        <dbReference type="ChEBI" id="CHEBI:15378"/>
        <dbReference type="ChEBI" id="CHEBI:17790"/>
        <dbReference type="ChEBI" id="CHEBI:29973"/>
        <dbReference type="ChEBI" id="CHEBI:82795"/>
        <dbReference type="EC" id="3.1.1.61"/>
    </reaction>
</comment>
<name>X1H3G9_9ZZZZ</name>
<dbReference type="NCBIfam" id="NF001965">
    <property type="entry name" value="PRK00742.1"/>
    <property type="match status" value="1"/>
</dbReference>
<dbReference type="InterPro" id="IPR008248">
    <property type="entry name" value="CheB-like"/>
</dbReference>
<dbReference type="SMART" id="SM00448">
    <property type="entry name" value="REC"/>
    <property type="match status" value="1"/>
</dbReference>
<dbReference type="EMBL" id="BARU01009650">
    <property type="protein sequence ID" value="GAH39828.1"/>
    <property type="molecule type" value="Genomic_DNA"/>
</dbReference>
<dbReference type="InterPro" id="IPR000673">
    <property type="entry name" value="Sig_transdc_resp-reg_Me-estase"/>
</dbReference>
<dbReference type="SUPFAM" id="SSF52738">
    <property type="entry name" value="Methylesterase CheB, C-terminal domain"/>
    <property type="match status" value="1"/>
</dbReference>
<evidence type="ECO:0000256" key="1">
    <source>
        <dbReference type="ARBA" id="ARBA00022801"/>
    </source>
</evidence>
<comment type="caution">
    <text evidence="7">The sequence shown here is derived from an EMBL/GenBank/DDBJ whole genome shotgun (WGS) entry which is preliminary data.</text>
</comment>
<dbReference type="GO" id="GO:0006935">
    <property type="term" value="P:chemotaxis"/>
    <property type="evidence" value="ECO:0007669"/>
    <property type="project" value="InterPro"/>
</dbReference>
<dbReference type="PANTHER" id="PTHR42872:SF3">
    <property type="entry name" value="PROTEIN-GLUTAMATE METHYLESTERASE_PROTEIN-GLUTAMINE GLUTAMINASE 1"/>
    <property type="match status" value="1"/>
</dbReference>